<organism evidence="2 3">
    <name type="scientific">Streptomyces cupreus</name>
    <dbReference type="NCBI Taxonomy" id="2759956"/>
    <lineage>
        <taxon>Bacteria</taxon>
        <taxon>Bacillati</taxon>
        <taxon>Actinomycetota</taxon>
        <taxon>Actinomycetes</taxon>
        <taxon>Kitasatosporales</taxon>
        <taxon>Streptomycetaceae</taxon>
        <taxon>Streptomyces</taxon>
    </lineage>
</organism>
<protein>
    <recommendedName>
        <fullName evidence="4">CHAT domain-containing protein</fullName>
    </recommendedName>
</protein>
<feature type="region of interest" description="Disordered" evidence="1">
    <location>
        <begin position="14"/>
        <end position="37"/>
    </location>
</feature>
<comment type="caution">
    <text evidence="2">The sequence shown here is derived from an EMBL/GenBank/DDBJ whole genome shotgun (WGS) entry which is preliminary data.</text>
</comment>
<evidence type="ECO:0000256" key="1">
    <source>
        <dbReference type="SAM" id="MobiDB-lite"/>
    </source>
</evidence>
<sequence>MALEIAVEIVRDPSRGFTGIPPQRTEEPTQPTLPPSGFLPQLRVTIRSESDGLHIEVNAPRPHAPWDREWHSARLEISERQLWELGGRLRTLWQNKLVRYQRPDGEYGGQVGSFPLAEATDLTDYAQVTDAITTQLADQGHALMEKVLKGGGDELRLVRDFLMAALTDRGPMRVSFASCVNLPWSMLAVNPAECAEPWEAFLGCLHQIEQGGDDGWNHAPLGKRDRAATSLNKDTALDGVGRAAEVHRLLDDRSELVVRTRGDELLEALSRHILDEDVMYFWCHGHYVDVGVDASHGGSGHGLSVSLSDGEPIDGPAVSWRRDGIPRTRQARFRPFVLLNACHTGRGAAMGSLKHLGQELRAMGADGVLAPQIEIPQVFATEYAYCFLELYLAGKHTAGEITRELVQQFADKYHNPLALAYALHCGIDSRLNLES</sequence>
<dbReference type="EMBL" id="JACMSF010000042">
    <property type="protein sequence ID" value="MBC2905908.1"/>
    <property type="molecule type" value="Genomic_DNA"/>
</dbReference>
<reference evidence="2 3" key="1">
    <citation type="submission" date="2020-08" db="EMBL/GenBank/DDBJ databases">
        <title>Streptomyces sp. PSKA01 genome sequencing and assembly.</title>
        <authorList>
            <person name="Mandal S."/>
            <person name="Maiti P.K."/>
            <person name="Das P."/>
        </authorList>
    </citation>
    <scope>NUCLEOTIDE SEQUENCE [LARGE SCALE GENOMIC DNA]</scope>
    <source>
        <strain evidence="2 3">PSKA01</strain>
    </source>
</reference>
<evidence type="ECO:0000313" key="3">
    <source>
        <dbReference type="Proteomes" id="UP000584670"/>
    </source>
</evidence>
<dbReference type="Proteomes" id="UP000584670">
    <property type="component" value="Unassembled WGS sequence"/>
</dbReference>
<dbReference type="AlphaFoldDB" id="A0A7X1J801"/>
<evidence type="ECO:0000313" key="2">
    <source>
        <dbReference type="EMBL" id="MBC2905908.1"/>
    </source>
</evidence>
<proteinExistence type="predicted"/>
<evidence type="ECO:0008006" key="4">
    <source>
        <dbReference type="Google" id="ProtNLM"/>
    </source>
</evidence>
<gene>
    <name evidence="2" type="ORF">H4N64_30995</name>
</gene>
<accession>A0A7X1J801</accession>
<dbReference type="RefSeq" id="WP_186285752.1">
    <property type="nucleotide sequence ID" value="NZ_JACMSF010000042.1"/>
</dbReference>
<keyword evidence="3" id="KW-1185">Reference proteome</keyword>
<name>A0A7X1J801_9ACTN</name>